<keyword evidence="2" id="KW-1185">Reference proteome</keyword>
<evidence type="ECO:0000313" key="1">
    <source>
        <dbReference type="EMBL" id="TGO92506.1"/>
    </source>
</evidence>
<dbReference type="AlphaFoldDB" id="A0A4Z1L724"/>
<accession>A0A4Z1L724</accession>
<reference evidence="1 2" key="1">
    <citation type="submission" date="2017-12" db="EMBL/GenBank/DDBJ databases">
        <title>Comparative genomics of Botrytis spp.</title>
        <authorList>
            <person name="Valero-Jimenez C.A."/>
            <person name="Tapia P."/>
            <person name="Veloso J."/>
            <person name="Silva-Moreno E."/>
            <person name="Staats M."/>
            <person name="Valdes J.H."/>
            <person name="Van Kan J.A.L."/>
        </authorList>
    </citation>
    <scope>NUCLEOTIDE SEQUENCE [LARGE SCALE GENOMIC DNA]</scope>
    <source>
        <strain evidence="1 2">MUCL3349</strain>
    </source>
</reference>
<comment type="caution">
    <text evidence="1">The sequence shown here is derived from an EMBL/GenBank/DDBJ whole genome shotgun (WGS) entry which is preliminary data.</text>
</comment>
<evidence type="ECO:0000313" key="2">
    <source>
        <dbReference type="Proteomes" id="UP000297280"/>
    </source>
</evidence>
<organism evidence="1 2">
    <name type="scientific">Botrytis porri</name>
    <dbReference type="NCBI Taxonomy" id="87229"/>
    <lineage>
        <taxon>Eukaryota</taxon>
        <taxon>Fungi</taxon>
        <taxon>Dikarya</taxon>
        <taxon>Ascomycota</taxon>
        <taxon>Pezizomycotina</taxon>
        <taxon>Leotiomycetes</taxon>
        <taxon>Helotiales</taxon>
        <taxon>Sclerotiniaceae</taxon>
        <taxon>Botrytis</taxon>
    </lineage>
</organism>
<gene>
    <name evidence="1" type="ORF">BPOR_0002g00530</name>
</gene>
<name>A0A4Z1L724_9HELO</name>
<protein>
    <submittedName>
        <fullName evidence="1">Uncharacterized protein</fullName>
    </submittedName>
</protein>
<dbReference type="Proteomes" id="UP000297280">
    <property type="component" value="Unassembled WGS sequence"/>
</dbReference>
<sequence>MSDVVPLIQLVSSPNWSYDLNFFGPSFKCRPADSTEQADFNLMTRALEIQENTFAATRMDDKYWNIGTHPSPPRNDSLGNSSDSDSDYMMKNITFHRLLFYSSWATPTFKE</sequence>
<proteinExistence type="predicted"/>
<dbReference type="EMBL" id="PQXO01000002">
    <property type="protein sequence ID" value="TGO92506.1"/>
    <property type="molecule type" value="Genomic_DNA"/>
</dbReference>